<keyword evidence="3" id="KW-1185">Reference proteome</keyword>
<comment type="caution">
    <text evidence="2">The sequence shown here is derived from an EMBL/GenBank/DDBJ whole genome shotgun (WGS) entry which is preliminary data.</text>
</comment>
<organism evidence="2 3">
    <name type="scientific">Yoonia sediminilitoris</name>
    <dbReference type="NCBI Taxonomy" id="1286148"/>
    <lineage>
        <taxon>Bacteria</taxon>
        <taxon>Pseudomonadati</taxon>
        <taxon>Pseudomonadota</taxon>
        <taxon>Alphaproteobacteria</taxon>
        <taxon>Rhodobacterales</taxon>
        <taxon>Paracoccaceae</taxon>
        <taxon>Yoonia</taxon>
    </lineage>
</organism>
<dbReference type="EMBL" id="QBUD01000005">
    <property type="protein sequence ID" value="PUB14821.1"/>
    <property type="molecule type" value="Genomic_DNA"/>
</dbReference>
<gene>
    <name evidence="2" type="ORF">C8N45_10542</name>
</gene>
<keyword evidence="1" id="KW-0472">Membrane</keyword>
<evidence type="ECO:0000313" key="2">
    <source>
        <dbReference type="EMBL" id="PUB14821.1"/>
    </source>
</evidence>
<sequence length="32" mass="3692">MMRIETILFLPRVILTVGIFAAWALRLAFEKA</sequence>
<feature type="transmembrane region" description="Helical" evidence="1">
    <location>
        <begin position="7"/>
        <end position="29"/>
    </location>
</feature>
<keyword evidence="1" id="KW-1133">Transmembrane helix</keyword>
<dbReference type="Proteomes" id="UP000244523">
    <property type="component" value="Unassembled WGS sequence"/>
</dbReference>
<name>A0A2T6KH82_9RHOB</name>
<proteinExistence type="predicted"/>
<keyword evidence="1" id="KW-0812">Transmembrane</keyword>
<evidence type="ECO:0000256" key="1">
    <source>
        <dbReference type="SAM" id="Phobius"/>
    </source>
</evidence>
<reference evidence="2 3" key="1">
    <citation type="submission" date="2018-04" db="EMBL/GenBank/DDBJ databases">
        <title>Genomic Encyclopedia of Archaeal and Bacterial Type Strains, Phase II (KMG-II): from individual species to whole genera.</title>
        <authorList>
            <person name="Goeker M."/>
        </authorList>
    </citation>
    <scope>NUCLEOTIDE SEQUENCE [LARGE SCALE GENOMIC DNA]</scope>
    <source>
        <strain evidence="2 3">DSM 29955</strain>
    </source>
</reference>
<evidence type="ECO:0000313" key="3">
    <source>
        <dbReference type="Proteomes" id="UP000244523"/>
    </source>
</evidence>
<dbReference type="AlphaFoldDB" id="A0A2T6KH82"/>
<accession>A0A2T6KH82</accession>
<protein>
    <submittedName>
        <fullName evidence="2">Uncharacterized protein</fullName>
    </submittedName>
</protein>